<evidence type="ECO:0008006" key="4">
    <source>
        <dbReference type="Google" id="ProtNLM"/>
    </source>
</evidence>
<gene>
    <name evidence="2" type="ORF">LX70_03007</name>
</gene>
<name>A0A2S8S4F5_9RHOB</name>
<dbReference type="OrthoDB" id="7877343at2"/>
<dbReference type="RefSeq" id="WP_146111620.1">
    <property type="nucleotide sequence ID" value="NZ_PVEP01000007.1"/>
</dbReference>
<protein>
    <recommendedName>
        <fullName evidence="4">Cation transport ATPase</fullName>
    </recommendedName>
</protein>
<comment type="caution">
    <text evidence="2">The sequence shown here is derived from an EMBL/GenBank/DDBJ whole genome shotgun (WGS) entry which is preliminary data.</text>
</comment>
<keyword evidence="3" id="KW-1185">Reference proteome</keyword>
<accession>A0A2S8S4F5</accession>
<evidence type="ECO:0000313" key="3">
    <source>
        <dbReference type="Proteomes" id="UP000238338"/>
    </source>
</evidence>
<organism evidence="2 3">
    <name type="scientific">Albidovulum denitrificans</name>
    <dbReference type="NCBI Taxonomy" id="404881"/>
    <lineage>
        <taxon>Bacteria</taxon>
        <taxon>Pseudomonadati</taxon>
        <taxon>Pseudomonadota</taxon>
        <taxon>Alphaproteobacteria</taxon>
        <taxon>Rhodobacterales</taxon>
        <taxon>Paracoccaceae</taxon>
        <taxon>Albidovulum</taxon>
    </lineage>
</organism>
<feature type="chain" id="PRO_5015773429" description="Cation transport ATPase" evidence="1">
    <location>
        <begin position="21"/>
        <end position="209"/>
    </location>
</feature>
<sequence length="209" mass="20577">MTTGQGGLAPLFGAALLALSACVPVGMTGTADRAVAVAGGAVTVAGPQGYCVDRGARSDALVLLGSCASLAGSRSVGGPARPAILTASVAEPPASGIDLDAMAGFVRSAPGRAALSQSNDPASVTIDQVTASGGVLFIRLRDSAMAKSLPVETGYWRALTGLRGYAVTLSVLSPASAPLSPDEQRAVLNAFVARMRAANPPAATVTTGG</sequence>
<dbReference type="AlphaFoldDB" id="A0A2S8S4F5"/>
<dbReference type="Proteomes" id="UP000238338">
    <property type="component" value="Unassembled WGS sequence"/>
</dbReference>
<proteinExistence type="predicted"/>
<reference evidence="2 3" key="1">
    <citation type="submission" date="2018-02" db="EMBL/GenBank/DDBJ databases">
        <title>Genomic Encyclopedia of Archaeal and Bacterial Type Strains, Phase II (KMG-II): from individual species to whole genera.</title>
        <authorList>
            <person name="Goeker M."/>
        </authorList>
    </citation>
    <scope>NUCLEOTIDE SEQUENCE [LARGE SCALE GENOMIC DNA]</scope>
    <source>
        <strain evidence="2 3">DSM 18921</strain>
    </source>
</reference>
<dbReference type="EMBL" id="PVEP01000007">
    <property type="protein sequence ID" value="PQV55686.1"/>
    <property type="molecule type" value="Genomic_DNA"/>
</dbReference>
<feature type="signal peptide" evidence="1">
    <location>
        <begin position="1"/>
        <end position="20"/>
    </location>
</feature>
<evidence type="ECO:0000313" key="2">
    <source>
        <dbReference type="EMBL" id="PQV55686.1"/>
    </source>
</evidence>
<keyword evidence="1" id="KW-0732">Signal</keyword>
<evidence type="ECO:0000256" key="1">
    <source>
        <dbReference type="SAM" id="SignalP"/>
    </source>
</evidence>